<evidence type="ECO:0000313" key="2">
    <source>
        <dbReference type="Proteomes" id="UP000789342"/>
    </source>
</evidence>
<sequence>MYFDVIRNGQIYLSTFLTFYYLAETNDPLHDIVIPKIAVKNSVVTIKWTGSDSLQNIRIFTQKRVFYENLAFINTFTRTFYKWTVNIPEGVYYLTINDVESNFFAVTRNDTKVQNLRYQNHVYTCIP</sequence>
<proteinExistence type="predicted"/>
<evidence type="ECO:0000313" key="1">
    <source>
        <dbReference type="EMBL" id="CAG8505710.1"/>
    </source>
</evidence>
<protein>
    <submittedName>
        <fullName evidence="1">11238_t:CDS:1</fullName>
    </submittedName>
</protein>
<dbReference type="OrthoDB" id="2354554at2759"/>
<dbReference type="Proteomes" id="UP000789342">
    <property type="component" value="Unassembled WGS sequence"/>
</dbReference>
<name>A0A9N8ZSV4_9GLOM</name>
<accession>A0A9N8ZSV4</accession>
<reference evidence="1" key="1">
    <citation type="submission" date="2021-06" db="EMBL/GenBank/DDBJ databases">
        <authorList>
            <person name="Kallberg Y."/>
            <person name="Tangrot J."/>
            <person name="Rosling A."/>
        </authorList>
    </citation>
    <scope>NUCLEOTIDE SEQUENCE</scope>
    <source>
        <strain evidence="1">CL551</strain>
    </source>
</reference>
<organism evidence="1 2">
    <name type="scientific">Acaulospora morrowiae</name>
    <dbReference type="NCBI Taxonomy" id="94023"/>
    <lineage>
        <taxon>Eukaryota</taxon>
        <taxon>Fungi</taxon>
        <taxon>Fungi incertae sedis</taxon>
        <taxon>Mucoromycota</taxon>
        <taxon>Glomeromycotina</taxon>
        <taxon>Glomeromycetes</taxon>
        <taxon>Diversisporales</taxon>
        <taxon>Acaulosporaceae</taxon>
        <taxon>Acaulospora</taxon>
    </lineage>
</organism>
<dbReference type="EMBL" id="CAJVPV010001703">
    <property type="protein sequence ID" value="CAG8505710.1"/>
    <property type="molecule type" value="Genomic_DNA"/>
</dbReference>
<keyword evidence="2" id="KW-1185">Reference proteome</keyword>
<dbReference type="AlphaFoldDB" id="A0A9N8ZSV4"/>
<gene>
    <name evidence="1" type="ORF">AMORRO_LOCUS3474</name>
</gene>
<comment type="caution">
    <text evidence="1">The sequence shown here is derived from an EMBL/GenBank/DDBJ whole genome shotgun (WGS) entry which is preliminary data.</text>
</comment>